<feature type="lipid moiety-binding region" description="S-farnesyl cysteine" evidence="2">
    <location>
        <position position="138"/>
    </location>
</feature>
<dbReference type="PANTHER" id="PTHR10749">
    <property type="entry name" value="PHOSPHORYLASE B KINASE REGULATORY SUBUNIT"/>
    <property type="match status" value="1"/>
</dbReference>
<comment type="function">
    <text evidence="3">Phosphorylase b kinase catalyzes the phosphorylation of serine in certain substrates, including troponin I.</text>
</comment>
<dbReference type="GO" id="GO:0005516">
    <property type="term" value="F:calmodulin binding"/>
    <property type="evidence" value="ECO:0007669"/>
    <property type="project" value="UniProtKB-KW"/>
</dbReference>
<dbReference type="GO" id="GO:0005886">
    <property type="term" value="C:plasma membrane"/>
    <property type="evidence" value="ECO:0007669"/>
    <property type="project" value="UniProtKB-SubCell"/>
</dbReference>
<keyword evidence="6" id="KW-1185">Reference proteome</keyword>
<keyword evidence="2 3" id="KW-0449">Lipoprotein</keyword>
<dbReference type="InterPro" id="IPR045583">
    <property type="entry name" value="KPBA/B_C"/>
</dbReference>
<protein>
    <recommendedName>
        <fullName evidence="3">Phosphorylase b kinase regulatory subunit</fullName>
    </recommendedName>
</protein>
<evidence type="ECO:0000313" key="6">
    <source>
        <dbReference type="Proteomes" id="UP001209878"/>
    </source>
</evidence>
<evidence type="ECO:0000256" key="3">
    <source>
        <dbReference type="RuleBase" id="RU364123"/>
    </source>
</evidence>
<evidence type="ECO:0000259" key="4">
    <source>
        <dbReference type="Pfam" id="PF19292"/>
    </source>
</evidence>
<sequence>MTQGELKFGLQVEMILNRIPQPEYRQLMVEAMMVLILVMKHDLGCTHWEQVFDVDQLVHLANEIFIHEQVRLDGDVTLCCGMPDQARMLPLKCGGSVGICQNFYDMAPSGRYGTMSYLCKSVAQLLELPKASDGSLDCQIQ</sequence>
<keyword evidence="3" id="KW-1003">Cell membrane</keyword>
<keyword evidence="3" id="KW-0112">Calmodulin-binding</keyword>
<evidence type="ECO:0000256" key="1">
    <source>
        <dbReference type="ARBA" id="ARBA00023277"/>
    </source>
</evidence>
<evidence type="ECO:0000313" key="5">
    <source>
        <dbReference type="EMBL" id="KAK2175273.1"/>
    </source>
</evidence>
<comment type="similarity">
    <text evidence="3">Belongs to the phosphorylase b kinase regulatory chain family.</text>
</comment>
<dbReference type="EMBL" id="JAODUO010000739">
    <property type="protein sequence ID" value="KAK2175273.1"/>
    <property type="molecule type" value="Genomic_DNA"/>
</dbReference>
<dbReference type="InterPro" id="IPR008734">
    <property type="entry name" value="PHK_A/B_su"/>
</dbReference>
<keyword evidence="2 3" id="KW-0636">Prenylation</keyword>
<keyword evidence="3" id="KW-0472">Membrane</keyword>
<comment type="caution">
    <text evidence="5">The sequence shown here is derived from an EMBL/GenBank/DDBJ whole genome shotgun (WGS) entry which is preliminary data.</text>
</comment>
<name>A0AAD9KRD1_RIDPI</name>
<organism evidence="5 6">
    <name type="scientific">Ridgeia piscesae</name>
    <name type="common">Tubeworm</name>
    <dbReference type="NCBI Taxonomy" id="27915"/>
    <lineage>
        <taxon>Eukaryota</taxon>
        <taxon>Metazoa</taxon>
        <taxon>Spiralia</taxon>
        <taxon>Lophotrochozoa</taxon>
        <taxon>Annelida</taxon>
        <taxon>Polychaeta</taxon>
        <taxon>Sedentaria</taxon>
        <taxon>Canalipalpata</taxon>
        <taxon>Sabellida</taxon>
        <taxon>Siboglinidae</taxon>
        <taxon>Ridgeia</taxon>
    </lineage>
</organism>
<dbReference type="PANTHER" id="PTHR10749:SF7">
    <property type="entry name" value="PHOSPHORYLASE B KINASE REGULATORY SUBUNIT ALPHA-RELATED"/>
    <property type="match status" value="1"/>
</dbReference>
<comment type="PTM">
    <text evidence="2">Although the final Cys may be farnesylated, the terminal tripeptide is probably not removed, and the C-terminus is not methylated.</text>
</comment>
<dbReference type="Proteomes" id="UP001209878">
    <property type="component" value="Unassembled WGS sequence"/>
</dbReference>
<comment type="pathway">
    <text evidence="3">Glycan biosynthesis; glycogen metabolism.</text>
</comment>
<keyword evidence="1 3" id="KW-0119">Carbohydrate metabolism</keyword>
<proteinExistence type="inferred from homology"/>
<dbReference type="AlphaFoldDB" id="A0AAD9KRD1"/>
<comment type="subcellular location">
    <subcellularLocation>
        <location evidence="3">Cell membrane</location>
        <topology evidence="3">Lipid-anchor</topology>
        <orientation evidence="3">Cytoplasmic side</orientation>
    </subcellularLocation>
</comment>
<evidence type="ECO:0000256" key="2">
    <source>
        <dbReference type="PIRSR" id="PIRSR608734-50"/>
    </source>
</evidence>
<feature type="domain" description="Phosphorylase b kinase regulatory subunit alpha/beta C-terminal" evidence="4">
    <location>
        <begin position="1"/>
        <end position="43"/>
    </location>
</feature>
<keyword evidence="3" id="KW-0321">Glycogen metabolism</keyword>
<dbReference type="GO" id="GO:0005977">
    <property type="term" value="P:glycogen metabolic process"/>
    <property type="evidence" value="ECO:0007669"/>
    <property type="project" value="UniProtKB-KW"/>
</dbReference>
<gene>
    <name evidence="5" type="ORF">NP493_740g02020</name>
</gene>
<accession>A0AAD9KRD1</accession>
<dbReference type="GO" id="GO:0005964">
    <property type="term" value="C:phosphorylase kinase complex"/>
    <property type="evidence" value="ECO:0007669"/>
    <property type="project" value="TreeGrafter"/>
</dbReference>
<reference evidence="5" key="1">
    <citation type="journal article" date="2023" name="Mol. Biol. Evol.">
        <title>Third-Generation Sequencing Reveals the Adaptive Role of the Epigenome in Three Deep-Sea Polychaetes.</title>
        <authorList>
            <person name="Perez M."/>
            <person name="Aroh O."/>
            <person name="Sun Y."/>
            <person name="Lan Y."/>
            <person name="Juniper S.K."/>
            <person name="Young C.R."/>
            <person name="Angers B."/>
            <person name="Qian P.Y."/>
        </authorList>
    </citation>
    <scope>NUCLEOTIDE SEQUENCE</scope>
    <source>
        <strain evidence="5">R07B-5</strain>
    </source>
</reference>
<dbReference type="Pfam" id="PF19292">
    <property type="entry name" value="KPBB_C"/>
    <property type="match status" value="1"/>
</dbReference>